<dbReference type="PANTHER" id="PTHR30294">
    <property type="entry name" value="MEMBRANE COMPONENT OF ABC TRANSPORTER YHHJ-RELATED"/>
    <property type="match status" value="1"/>
</dbReference>
<evidence type="ECO:0000313" key="10">
    <source>
        <dbReference type="EMBL" id="MFC3608472.1"/>
    </source>
</evidence>
<evidence type="ECO:0000256" key="6">
    <source>
        <dbReference type="ARBA" id="ARBA00022989"/>
    </source>
</evidence>
<keyword evidence="11" id="KW-1185">Reference proteome</keyword>
<feature type="domain" description="ABC transmembrane type-2" evidence="9">
    <location>
        <begin position="153"/>
        <end position="379"/>
    </location>
</feature>
<feature type="transmembrane region" description="Helical" evidence="8">
    <location>
        <begin position="34"/>
        <end position="52"/>
    </location>
</feature>
<dbReference type="PROSITE" id="PS51012">
    <property type="entry name" value="ABC_TM2"/>
    <property type="match status" value="1"/>
</dbReference>
<dbReference type="Gene3D" id="3.40.1710.10">
    <property type="entry name" value="abc type-2 transporter like domain"/>
    <property type="match status" value="1"/>
</dbReference>
<sequence>MSGQAHASHGSFRRRLAALTRKEFRQLLRDPSNLAIGIVLPIVLILIFGYGLSLDTRNAPLAVVLEDASPTARDVVAGLAGSPYLSPTWVNTFPEAEQLLRERRVDGIVRVPADFSRRLAAGDGRIQLLLHGTDANSAATLGRYVNGAIAHWQQQQADRLGRAGAPPGVRVVERMWFNAANTSTWYLVPGLIALIMTLVGAFLTALVVAREWERGTLEALFVTPVRSMEILLAKLIPYFAVGMLGLALCLLAARLLFQVPLHGSLTVLLVSSTLYLFVALGMGLLISAATRNQFLASQIVVLASFLPALMLSGFLFDLRNVPAPVRVVGSILPATWFMELIKTSFLAGDHWPLIARNWAVLAGYAVLLFNAARLRTRKRLD</sequence>
<evidence type="ECO:0000313" key="11">
    <source>
        <dbReference type="Proteomes" id="UP001595630"/>
    </source>
</evidence>
<evidence type="ECO:0000259" key="9">
    <source>
        <dbReference type="PROSITE" id="PS51012"/>
    </source>
</evidence>
<evidence type="ECO:0000256" key="8">
    <source>
        <dbReference type="SAM" id="Phobius"/>
    </source>
</evidence>
<gene>
    <name evidence="10" type="ORF">ACFOMF_11840</name>
</gene>
<evidence type="ECO:0000256" key="5">
    <source>
        <dbReference type="ARBA" id="ARBA00022692"/>
    </source>
</evidence>
<dbReference type="PANTHER" id="PTHR30294:SF29">
    <property type="entry name" value="MULTIDRUG ABC TRANSPORTER PERMEASE YBHS-RELATED"/>
    <property type="match status" value="1"/>
</dbReference>
<dbReference type="Pfam" id="PF12698">
    <property type="entry name" value="ABC2_membrane_3"/>
    <property type="match status" value="1"/>
</dbReference>
<dbReference type="InterPro" id="IPR013525">
    <property type="entry name" value="ABC2_TM"/>
</dbReference>
<keyword evidence="5 8" id="KW-0812">Transmembrane</keyword>
<dbReference type="InterPro" id="IPR047817">
    <property type="entry name" value="ABC2_TM_bact-type"/>
</dbReference>
<keyword evidence="6 8" id="KW-1133">Transmembrane helix</keyword>
<comment type="caution">
    <text evidence="10">The sequence shown here is derived from an EMBL/GenBank/DDBJ whole genome shotgun (WGS) entry which is preliminary data.</text>
</comment>
<protein>
    <submittedName>
        <fullName evidence="10">ABC transporter permease</fullName>
    </submittedName>
</protein>
<accession>A0ABV7T695</accession>
<dbReference type="EMBL" id="JBHRXZ010000022">
    <property type="protein sequence ID" value="MFC3608472.1"/>
    <property type="molecule type" value="Genomic_DNA"/>
</dbReference>
<proteinExistence type="inferred from homology"/>
<evidence type="ECO:0000256" key="7">
    <source>
        <dbReference type="ARBA" id="ARBA00023136"/>
    </source>
</evidence>
<dbReference type="Proteomes" id="UP001595630">
    <property type="component" value="Unassembled WGS sequence"/>
</dbReference>
<keyword evidence="7 8" id="KW-0472">Membrane</keyword>
<comment type="subcellular location">
    <subcellularLocation>
        <location evidence="1">Cell membrane</location>
        <topology evidence="1">Multi-pass membrane protein</topology>
    </subcellularLocation>
</comment>
<evidence type="ECO:0000256" key="4">
    <source>
        <dbReference type="ARBA" id="ARBA00022475"/>
    </source>
</evidence>
<feature type="transmembrane region" description="Helical" evidence="8">
    <location>
        <begin position="265"/>
        <end position="289"/>
    </location>
</feature>
<feature type="transmembrane region" description="Helical" evidence="8">
    <location>
        <begin position="353"/>
        <end position="372"/>
    </location>
</feature>
<reference evidence="11" key="1">
    <citation type="journal article" date="2019" name="Int. J. Syst. Evol. Microbiol.">
        <title>The Global Catalogue of Microorganisms (GCM) 10K type strain sequencing project: providing services to taxonomists for standard genome sequencing and annotation.</title>
        <authorList>
            <consortium name="The Broad Institute Genomics Platform"/>
            <consortium name="The Broad Institute Genome Sequencing Center for Infectious Disease"/>
            <person name="Wu L."/>
            <person name="Ma J."/>
        </authorList>
    </citation>
    <scope>NUCLEOTIDE SEQUENCE [LARGE SCALE GENOMIC DNA]</scope>
    <source>
        <strain evidence="11">KCTC 42447</strain>
    </source>
</reference>
<keyword evidence="3" id="KW-0813">Transport</keyword>
<organism evidence="10 11">
    <name type="scientific">Stutzerimonas tarimensis</name>
    <dbReference type="NCBI Taxonomy" id="1507735"/>
    <lineage>
        <taxon>Bacteria</taxon>
        <taxon>Pseudomonadati</taxon>
        <taxon>Pseudomonadota</taxon>
        <taxon>Gammaproteobacteria</taxon>
        <taxon>Pseudomonadales</taxon>
        <taxon>Pseudomonadaceae</taxon>
        <taxon>Stutzerimonas</taxon>
    </lineage>
</organism>
<feature type="transmembrane region" description="Helical" evidence="8">
    <location>
        <begin position="184"/>
        <end position="210"/>
    </location>
</feature>
<keyword evidence="4" id="KW-1003">Cell membrane</keyword>
<feature type="transmembrane region" description="Helical" evidence="8">
    <location>
        <begin position="230"/>
        <end position="253"/>
    </location>
</feature>
<evidence type="ECO:0000256" key="1">
    <source>
        <dbReference type="ARBA" id="ARBA00004651"/>
    </source>
</evidence>
<evidence type="ECO:0000256" key="2">
    <source>
        <dbReference type="ARBA" id="ARBA00007783"/>
    </source>
</evidence>
<evidence type="ECO:0000256" key="3">
    <source>
        <dbReference type="ARBA" id="ARBA00022448"/>
    </source>
</evidence>
<dbReference type="RefSeq" id="WP_386365040.1">
    <property type="nucleotide sequence ID" value="NZ_JBHRXZ010000022.1"/>
</dbReference>
<name>A0ABV7T695_9GAMM</name>
<dbReference type="InterPro" id="IPR051449">
    <property type="entry name" value="ABC-2_transporter_component"/>
</dbReference>
<feature type="transmembrane region" description="Helical" evidence="8">
    <location>
        <begin position="295"/>
        <end position="316"/>
    </location>
</feature>
<comment type="similarity">
    <text evidence="2">Belongs to the ABC-2 integral membrane protein family.</text>
</comment>